<feature type="transmembrane region" description="Helical" evidence="5">
    <location>
        <begin position="20"/>
        <end position="47"/>
    </location>
</feature>
<keyword evidence="1 4" id="KW-0963">Cytoplasm</keyword>
<dbReference type="AlphaFoldDB" id="A0A291B6M8"/>
<evidence type="ECO:0000256" key="1">
    <source>
        <dbReference type="ARBA" id="ARBA00022490"/>
    </source>
</evidence>
<evidence type="ECO:0000313" key="7">
    <source>
        <dbReference type="EMBL" id="ATF08645.1"/>
    </source>
</evidence>
<dbReference type="FunFam" id="1.10.1710.10:FF:000001">
    <property type="entry name" value="RNA chaperone ProQ"/>
    <property type="match status" value="1"/>
</dbReference>
<dbReference type="NCBIfam" id="NF003434">
    <property type="entry name" value="PRK04950.1"/>
    <property type="match status" value="1"/>
</dbReference>
<protein>
    <recommendedName>
        <fullName evidence="4">RNA chaperone ProQ</fullName>
    </recommendedName>
</protein>
<accession>A0A291B6M8</accession>
<feature type="domain" description="ProQ/FinO" evidence="6">
    <location>
        <begin position="59"/>
        <end position="173"/>
    </location>
</feature>
<dbReference type="SUPFAM" id="SSF48657">
    <property type="entry name" value="FinO-like"/>
    <property type="match status" value="1"/>
</dbReference>
<dbReference type="SMART" id="SM00945">
    <property type="entry name" value="ProQ"/>
    <property type="match status" value="1"/>
</dbReference>
<dbReference type="PANTHER" id="PTHR38106:SF1">
    <property type="entry name" value="RNA CHAPERONE PROQ"/>
    <property type="match status" value="1"/>
</dbReference>
<dbReference type="InterPro" id="IPR036442">
    <property type="entry name" value="ProQ/FinO_sf"/>
</dbReference>
<keyword evidence="5" id="KW-1133">Transmembrane helix</keyword>
<dbReference type="InterPro" id="IPR023529">
    <property type="entry name" value="ProQ"/>
</dbReference>
<evidence type="ECO:0000313" key="8">
    <source>
        <dbReference type="Proteomes" id="UP000218160"/>
    </source>
</evidence>
<dbReference type="GO" id="GO:0033592">
    <property type="term" value="F:RNA strand annealing activity"/>
    <property type="evidence" value="ECO:0007669"/>
    <property type="project" value="UniProtKB-UniRule"/>
</dbReference>
<dbReference type="Proteomes" id="UP000218160">
    <property type="component" value="Chromosome 1"/>
</dbReference>
<reference evidence="8" key="1">
    <citation type="submission" date="2017-04" db="EMBL/GenBank/DDBJ databases">
        <title>Genome evolution of the luminous symbionts of deep sea anglerfish.</title>
        <authorList>
            <person name="Hendry T.A."/>
        </authorList>
    </citation>
    <scope>NUCLEOTIDE SEQUENCE [LARGE SCALE GENOMIC DNA]</scope>
</reference>
<dbReference type="HAMAP" id="MF_00749">
    <property type="entry name" value="ProQ"/>
    <property type="match status" value="1"/>
</dbReference>
<dbReference type="Pfam" id="PF17516">
    <property type="entry name" value="ProQ_C"/>
    <property type="match status" value="1"/>
</dbReference>
<dbReference type="InterPro" id="IPR035236">
    <property type="entry name" value="ProQ_C"/>
</dbReference>
<keyword evidence="5" id="KW-0812">Transmembrane</keyword>
<evidence type="ECO:0000256" key="3">
    <source>
        <dbReference type="ARBA" id="ARBA00023186"/>
    </source>
</evidence>
<dbReference type="GO" id="GO:0010608">
    <property type="term" value="P:post-transcriptional regulation of gene expression"/>
    <property type="evidence" value="ECO:0007669"/>
    <property type="project" value="InterPro"/>
</dbReference>
<name>A0A291B6M8_9GAMM</name>
<evidence type="ECO:0000256" key="4">
    <source>
        <dbReference type="HAMAP-Rule" id="MF_00749"/>
    </source>
</evidence>
<sequence>MKPLSLAWSINRKTRLNLSFFMVFQIQVIIILSTYFVNSYAISIVVLHKETGRKMENTEKLVNSKQIIAYIAELFPNCFTLRGKAHPLKIGIFQDLSERIADDPKVSKTQLRAAIRQYTSSWRYLYGMKAGSVRVDLDGVNCGELEQEHIDHAQTILAESKARVAERRKEQVVEQDKKKANGKDKKRLKVDKLTANQITLRSKKIKNTKVNKKPVELRRELNTKDIIVGKHVNINIGNGNMPATVVELNKNEIRVRLSNGLTMLIKAEHLNS</sequence>
<dbReference type="GO" id="GO:0034057">
    <property type="term" value="F:RNA strand-exchange activity"/>
    <property type="evidence" value="ECO:0007669"/>
    <property type="project" value="UniProtKB-UniRule"/>
</dbReference>
<keyword evidence="2 4" id="KW-0694">RNA-binding</keyword>
<dbReference type="Gene3D" id="1.10.1710.10">
    <property type="entry name" value="ProQ/FinO domain"/>
    <property type="match status" value="1"/>
</dbReference>
<dbReference type="KEGG" id="elux:BTN50_0101"/>
<organism evidence="7 8">
    <name type="scientific">Candidatus Enterovibrio altilux</name>
    <dbReference type="NCBI Taxonomy" id="1927128"/>
    <lineage>
        <taxon>Bacteria</taxon>
        <taxon>Pseudomonadati</taxon>
        <taxon>Pseudomonadota</taxon>
        <taxon>Gammaproteobacteria</taxon>
        <taxon>Vibrionales</taxon>
        <taxon>Vibrionaceae</taxon>
        <taxon>Enterovibrio</taxon>
    </lineage>
</organism>
<dbReference type="GO" id="GO:0005829">
    <property type="term" value="C:cytosol"/>
    <property type="evidence" value="ECO:0007669"/>
    <property type="project" value="TreeGrafter"/>
</dbReference>
<keyword evidence="3 4" id="KW-0143">Chaperone</keyword>
<keyword evidence="8" id="KW-1185">Reference proteome</keyword>
<dbReference type="InterPro" id="IPR016103">
    <property type="entry name" value="ProQ/FinO"/>
</dbReference>
<evidence type="ECO:0000256" key="5">
    <source>
        <dbReference type="SAM" id="Phobius"/>
    </source>
</evidence>
<comment type="function">
    <text evidence="4">RNA chaperone with significant RNA binding, RNA strand exchange and RNA duplexing activities.</text>
</comment>
<dbReference type="Pfam" id="PF04352">
    <property type="entry name" value="ProQ"/>
    <property type="match status" value="1"/>
</dbReference>
<gene>
    <name evidence="4" type="primary">proQ</name>
    <name evidence="7" type="ORF">BTN50_0101</name>
</gene>
<dbReference type="EMBL" id="CP020660">
    <property type="protein sequence ID" value="ATF08645.1"/>
    <property type="molecule type" value="Genomic_DNA"/>
</dbReference>
<evidence type="ECO:0000256" key="2">
    <source>
        <dbReference type="ARBA" id="ARBA00022884"/>
    </source>
</evidence>
<evidence type="ECO:0000259" key="6">
    <source>
        <dbReference type="SMART" id="SM00945"/>
    </source>
</evidence>
<comment type="similarity">
    <text evidence="4">Belongs to the ProQ family.</text>
</comment>
<keyword evidence="5" id="KW-0472">Membrane</keyword>
<comment type="subcellular location">
    <subcellularLocation>
        <location evidence="4">Cytoplasm</location>
    </subcellularLocation>
</comment>
<proteinExistence type="inferred from homology"/>
<dbReference type="PANTHER" id="PTHR38106">
    <property type="entry name" value="RNA CHAPERONE PROQ"/>
    <property type="match status" value="1"/>
</dbReference>